<evidence type="ECO:0000256" key="1">
    <source>
        <dbReference type="ARBA" id="ARBA00004191"/>
    </source>
</evidence>
<evidence type="ECO:0000313" key="10">
    <source>
        <dbReference type="EMBL" id="KAK0608256.1"/>
    </source>
</evidence>
<proteinExistence type="inferred from homology"/>
<keyword evidence="5 8" id="KW-0378">Hydrolase</keyword>
<feature type="signal peptide" evidence="9">
    <location>
        <begin position="1"/>
        <end position="21"/>
    </location>
</feature>
<keyword evidence="6 8" id="KW-0326">Glycosidase</keyword>
<comment type="caution">
    <text evidence="10">The sequence shown here is derived from an EMBL/GenBank/DDBJ whole genome shotgun (WGS) entry which is preliminary data.</text>
</comment>
<dbReference type="AlphaFoldDB" id="A0AA39TIL4"/>
<dbReference type="Proteomes" id="UP001168877">
    <property type="component" value="Unassembled WGS sequence"/>
</dbReference>
<dbReference type="InterPro" id="IPR012334">
    <property type="entry name" value="Pectin_lyas_fold"/>
</dbReference>
<evidence type="ECO:0000256" key="5">
    <source>
        <dbReference type="ARBA" id="ARBA00022801"/>
    </source>
</evidence>
<dbReference type="Pfam" id="PF00295">
    <property type="entry name" value="Glyco_hydro_28"/>
    <property type="match status" value="2"/>
</dbReference>
<keyword evidence="7" id="KW-0961">Cell wall biogenesis/degradation</keyword>
<evidence type="ECO:0000256" key="9">
    <source>
        <dbReference type="SAM" id="SignalP"/>
    </source>
</evidence>
<dbReference type="PANTHER" id="PTHR31375">
    <property type="match status" value="1"/>
</dbReference>
<comment type="subcellular location">
    <subcellularLocation>
        <location evidence="1">Secreted</location>
        <location evidence="1">Cell wall</location>
    </subcellularLocation>
</comment>
<evidence type="ECO:0000256" key="8">
    <source>
        <dbReference type="RuleBase" id="RU361169"/>
    </source>
</evidence>
<dbReference type="GO" id="GO:0004650">
    <property type="term" value="F:polygalacturonase activity"/>
    <property type="evidence" value="ECO:0007669"/>
    <property type="project" value="InterPro"/>
</dbReference>
<evidence type="ECO:0000313" key="11">
    <source>
        <dbReference type="Proteomes" id="UP001168877"/>
    </source>
</evidence>
<evidence type="ECO:0000256" key="7">
    <source>
        <dbReference type="ARBA" id="ARBA00023316"/>
    </source>
</evidence>
<dbReference type="InterPro" id="IPR011050">
    <property type="entry name" value="Pectin_lyase_fold/virulence"/>
</dbReference>
<protein>
    <recommendedName>
        <fullName evidence="12">Polygalacturonase</fullName>
    </recommendedName>
</protein>
<organism evidence="10 11">
    <name type="scientific">Acer saccharum</name>
    <name type="common">Sugar maple</name>
    <dbReference type="NCBI Taxonomy" id="4024"/>
    <lineage>
        <taxon>Eukaryota</taxon>
        <taxon>Viridiplantae</taxon>
        <taxon>Streptophyta</taxon>
        <taxon>Embryophyta</taxon>
        <taxon>Tracheophyta</taxon>
        <taxon>Spermatophyta</taxon>
        <taxon>Magnoliopsida</taxon>
        <taxon>eudicotyledons</taxon>
        <taxon>Gunneridae</taxon>
        <taxon>Pentapetalae</taxon>
        <taxon>rosids</taxon>
        <taxon>malvids</taxon>
        <taxon>Sapindales</taxon>
        <taxon>Sapindaceae</taxon>
        <taxon>Hippocastanoideae</taxon>
        <taxon>Acereae</taxon>
        <taxon>Acer</taxon>
    </lineage>
</organism>
<name>A0AA39TIL4_ACESA</name>
<reference evidence="10" key="2">
    <citation type="submission" date="2023-06" db="EMBL/GenBank/DDBJ databases">
        <authorList>
            <person name="Swenson N.G."/>
            <person name="Wegrzyn J.L."/>
            <person name="Mcevoy S.L."/>
        </authorList>
    </citation>
    <scope>NUCLEOTIDE SEQUENCE</scope>
    <source>
        <strain evidence="10">NS2018</strain>
        <tissue evidence="10">Leaf</tissue>
    </source>
</reference>
<comment type="similarity">
    <text evidence="2 8">Belongs to the glycosyl hydrolase 28 family.</text>
</comment>
<gene>
    <name evidence="10" type="ORF">LWI29_027986</name>
</gene>
<dbReference type="InterPro" id="IPR000743">
    <property type="entry name" value="Glyco_hydro_28"/>
</dbReference>
<evidence type="ECO:0008006" key="12">
    <source>
        <dbReference type="Google" id="ProtNLM"/>
    </source>
</evidence>
<dbReference type="GO" id="GO:0005975">
    <property type="term" value="P:carbohydrate metabolic process"/>
    <property type="evidence" value="ECO:0007669"/>
    <property type="project" value="InterPro"/>
</dbReference>
<dbReference type="GO" id="GO:0071555">
    <property type="term" value="P:cell wall organization"/>
    <property type="evidence" value="ECO:0007669"/>
    <property type="project" value="UniProtKB-KW"/>
</dbReference>
<keyword evidence="11" id="KW-1185">Reference proteome</keyword>
<evidence type="ECO:0000256" key="4">
    <source>
        <dbReference type="ARBA" id="ARBA00022525"/>
    </source>
</evidence>
<keyword evidence="4" id="KW-0964">Secreted</keyword>
<feature type="chain" id="PRO_5041263479" description="Polygalacturonase" evidence="9">
    <location>
        <begin position="22"/>
        <end position="221"/>
    </location>
</feature>
<evidence type="ECO:0000256" key="6">
    <source>
        <dbReference type="ARBA" id="ARBA00023295"/>
    </source>
</evidence>
<sequence>MVIGRVLFVMVMLEMISNGNANQSKLYKVFDVTKYGAIPNSRTANTQAFARAWSDACKWNGKSRVLVPAGEFMLGSIKFIGPCKNPIAFILKGTLKAPSNPSVMKKDHWISFRYVTGLVVNGGGTFDGNGVSSWKSVTPNSNPLPITPSHVQIKDITYKNIWGTSSTKLAVGLQCSKRFPCKNIVLNNINLVHLGPEGFARSLCSNVNGASYGRQTPASCI</sequence>
<dbReference type="EMBL" id="JAUESC010000001">
    <property type="protein sequence ID" value="KAK0608256.1"/>
    <property type="molecule type" value="Genomic_DNA"/>
</dbReference>
<keyword evidence="9" id="KW-0732">Signal</keyword>
<dbReference type="SUPFAM" id="SSF51126">
    <property type="entry name" value="Pectin lyase-like"/>
    <property type="match status" value="1"/>
</dbReference>
<accession>A0AA39TIL4</accession>
<evidence type="ECO:0000256" key="2">
    <source>
        <dbReference type="ARBA" id="ARBA00008834"/>
    </source>
</evidence>
<reference evidence="10" key="1">
    <citation type="journal article" date="2022" name="Plant J.">
        <title>Strategies of tolerance reflected in two North American maple genomes.</title>
        <authorList>
            <person name="McEvoy S.L."/>
            <person name="Sezen U.U."/>
            <person name="Trouern-Trend A."/>
            <person name="McMahon S.M."/>
            <person name="Schaberg P.G."/>
            <person name="Yang J."/>
            <person name="Wegrzyn J.L."/>
            <person name="Swenson N.G."/>
        </authorList>
    </citation>
    <scope>NUCLEOTIDE SEQUENCE</scope>
    <source>
        <strain evidence="10">NS2018</strain>
    </source>
</reference>
<keyword evidence="3" id="KW-0134">Cell wall</keyword>
<dbReference type="Gene3D" id="2.160.20.10">
    <property type="entry name" value="Single-stranded right-handed beta-helix, Pectin lyase-like"/>
    <property type="match status" value="2"/>
</dbReference>
<evidence type="ECO:0000256" key="3">
    <source>
        <dbReference type="ARBA" id="ARBA00022512"/>
    </source>
</evidence>